<feature type="transmembrane region" description="Helical" evidence="1">
    <location>
        <begin position="434"/>
        <end position="452"/>
    </location>
</feature>
<reference evidence="2" key="1">
    <citation type="submission" date="2022-08" db="EMBL/GenBank/DDBJ databases">
        <title>Genomic Encyclopedia of Type Strains, Phase V (KMG-V): Genome sequencing to study the core and pangenomes of soil and plant-associated prokaryotes.</title>
        <authorList>
            <person name="Whitman W."/>
        </authorList>
    </citation>
    <scope>NUCLEOTIDE SEQUENCE</scope>
    <source>
        <strain evidence="2">0</strain>
    </source>
</reference>
<dbReference type="InterPro" id="IPR043742">
    <property type="entry name" value="DUF5687"/>
</dbReference>
<feature type="transmembrane region" description="Helical" evidence="1">
    <location>
        <begin position="63"/>
        <end position="85"/>
    </location>
</feature>
<organism evidence="2 3">
    <name type="scientific">Salinibacter ruber</name>
    <dbReference type="NCBI Taxonomy" id="146919"/>
    <lineage>
        <taxon>Bacteria</taxon>
        <taxon>Pseudomonadati</taxon>
        <taxon>Rhodothermota</taxon>
        <taxon>Rhodothermia</taxon>
        <taxon>Rhodothermales</taxon>
        <taxon>Salinibacteraceae</taxon>
        <taxon>Salinibacter</taxon>
    </lineage>
</organism>
<dbReference type="EMBL" id="JANUAU010000003">
    <property type="protein sequence ID" value="MCS3677182.1"/>
    <property type="molecule type" value="Genomic_DNA"/>
</dbReference>
<dbReference type="AlphaFoldDB" id="A0A9X2PUT5"/>
<dbReference type="Pfam" id="PF18940">
    <property type="entry name" value="DUF5687"/>
    <property type="match status" value="1"/>
</dbReference>
<evidence type="ECO:0000256" key="1">
    <source>
        <dbReference type="SAM" id="Phobius"/>
    </source>
</evidence>
<keyword evidence="1" id="KW-0472">Membrane</keyword>
<gene>
    <name evidence="2" type="ORF">GGP71_001098</name>
</gene>
<dbReference type="Proteomes" id="UP001155027">
    <property type="component" value="Unassembled WGS sequence"/>
</dbReference>
<dbReference type="RefSeq" id="WP_259079714.1">
    <property type="nucleotide sequence ID" value="NZ_JANUAU010000003.1"/>
</dbReference>
<feature type="transmembrane region" description="Helical" evidence="1">
    <location>
        <begin position="285"/>
        <end position="303"/>
    </location>
</feature>
<feature type="transmembrane region" description="Helical" evidence="1">
    <location>
        <begin position="177"/>
        <end position="199"/>
    </location>
</feature>
<feature type="transmembrane region" description="Helical" evidence="1">
    <location>
        <begin position="315"/>
        <end position="340"/>
    </location>
</feature>
<name>A0A9X2PUT5_9BACT</name>
<feature type="transmembrane region" description="Helical" evidence="1">
    <location>
        <begin position="106"/>
        <end position="132"/>
    </location>
</feature>
<comment type="caution">
    <text evidence="2">The sequence shown here is derived from an EMBL/GenBank/DDBJ whole genome shotgun (WGS) entry which is preliminary data.</text>
</comment>
<feature type="transmembrane region" description="Helical" evidence="1">
    <location>
        <begin position="458"/>
        <end position="478"/>
    </location>
</feature>
<feature type="transmembrane region" description="Helical" evidence="1">
    <location>
        <begin position="388"/>
        <end position="409"/>
    </location>
</feature>
<feature type="transmembrane region" description="Helical" evidence="1">
    <location>
        <begin position="211"/>
        <end position="231"/>
    </location>
</feature>
<evidence type="ECO:0000313" key="3">
    <source>
        <dbReference type="Proteomes" id="UP001155027"/>
    </source>
</evidence>
<keyword evidence="1" id="KW-0812">Transmembrane</keyword>
<evidence type="ECO:0000313" key="2">
    <source>
        <dbReference type="EMBL" id="MCS3677182.1"/>
    </source>
</evidence>
<sequence>MRVIRFLLRHRITRWLRNPSWGTGTVAGQVVLVGLLLLLLAPLGLGSYMLSDVLRELFPEADAVALINAGMLYLVPALMASRFLLQSPLSERVASYAVLPVSRRGLLNGQAFLSLLSVHTVFAIVLVVPVWAAEVATAWSPVAAGAWLATALLLTVVLASHGANLLHLLLGWRPRGFAGVIALVVGLFSVDATLGPDLFRAASRFIFGRPLVGLACTAFLATGLHAGLLRAMQTRLEVDRRTMRRRDGPSWWEQALCRWAERTLPAGRLVALELRQIFRTRRMRGIALMGIICAVLFYGVGVSELVLKGAIGVNGILYIVSFGIGWPSLSVGSVIYGISAGHVDGLFTRPHPFSEVVTAKLALLWTGLLPGTLLLPALAPWIRPDYAVFLLGCTLYWWGVGTPAILYVGPRFRTPVDTSASSASMAMTESSRGLILLPIPFGLLVGTIVAYATDGWLLVATVLGGAGLAGLGVVSWTLRPFARQLNQHRHAMLEGFRENEPV</sequence>
<feature type="transmembrane region" description="Helical" evidence="1">
    <location>
        <begin position="361"/>
        <end position="382"/>
    </location>
</feature>
<proteinExistence type="predicted"/>
<accession>A0A9X2PUT5</accession>
<feature type="transmembrane region" description="Helical" evidence="1">
    <location>
        <begin position="21"/>
        <end position="43"/>
    </location>
</feature>
<feature type="transmembrane region" description="Helical" evidence="1">
    <location>
        <begin position="144"/>
        <end position="170"/>
    </location>
</feature>
<keyword evidence="1" id="KW-1133">Transmembrane helix</keyword>
<protein>
    <submittedName>
        <fullName evidence="2">Uncharacterized protein</fullName>
    </submittedName>
</protein>